<dbReference type="GO" id="GO:0003677">
    <property type="term" value="F:DNA binding"/>
    <property type="evidence" value="ECO:0007669"/>
    <property type="project" value="UniProtKB-KW"/>
</dbReference>
<dbReference type="SUPFAM" id="SSF64288">
    <property type="entry name" value="Chorismate lyase-like"/>
    <property type="match status" value="1"/>
</dbReference>
<dbReference type="InterPro" id="IPR011663">
    <property type="entry name" value="UTRA"/>
</dbReference>
<dbReference type="PANTHER" id="PTHR44846:SF1">
    <property type="entry name" value="MANNOSYL-D-GLYCERATE TRANSPORT_METABOLISM SYSTEM REPRESSOR MNGR-RELATED"/>
    <property type="match status" value="1"/>
</dbReference>
<dbReference type="SMART" id="SM00345">
    <property type="entry name" value="HTH_GNTR"/>
    <property type="match status" value="1"/>
</dbReference>
<keyword evidence="6" id="KW-1185">Reference proteome</keyword>
<dbReference type="PROSITE" id="PS50949">
    <property type="entry name" value="HTH_GNTR"/>
    <property type="match status" value="1"/>
</dbReference>
<dbReference type="GO" id="GO:0045892">
    <property type="term" value="P:negative regulation of DNA-templated transcription"/>
    <property type="evidence" value="ECO:0007669"/>
    <property type="project" value="TreeGrafter"/>
</dbReference>
<sequence>MTIAALHPAPGWLYGRMSRMATPPTSRHDLAERLRNEIHDGSPSLAAGVVVSGRQLAKELGCARNTLIGAMDLLEQEGLVRSIPKVGYMVLSPAAAFEARLDKRGHVHPVPEQADDRSDMVTTAVRKAPVDVAAALGSPPESAVILRQSVLSRGGTPWAIREMYVPQGITDLARRLLDADHVDEDQILEEAGLPETGHAHAVSARPASDQEAVLLKSRAVTVLTVRRVSYSGEQIRSCEFLLIRADRVSLTDSSGKIPN</sequence>
<accession>A0A919ET92</accession>
<feature type="domain" description="HTH gntR-type" evidence="4">
    <location>
        <begin position="24"/>
        <end position="93"/>
    </location>
</feature>
<evidence type="ECO:0000313" key="6">
    <source>
        <dbReference type="Proteomes" id="UP000632849"/>
    </source>
</evidence>
<evidence type="ECO:0000259" key="4">
    <source>
        <dbReference type="PROSITE" id="PS50949"/>
    </source>
</evidence>
<reference evidence="5" key="1">
    <citation type="journal article" date="2014" name="Int. J. Syst. Evol. Microbiol.">
        <title>Complete genome sequence of Corynebacterium casei LMG S-19264T (=DSM 44701T), isolated from a smear-ripened cheese.</title>
        <authorList>
            <consortium name="US DOE Joint Genome Institute (JGI-PGF)"/>
            <person name="Walter F."/>
            <person name="Albersmeier A."/>
            <person name="Kalinowski J."/>
            <person name="Ruckert C."/>
        </authorList>
    </citation>
    <scope>NUCLEOTIDE SEQUENCE</scope>
    <source>
        <strain evidence="5">JCM 4122</strain>
    </source>
</reference>
<dbReference type="GO" id="GO:0003700">
    <property type="term" value="F:DNA-binding transcription factor activity"/>
    <property type="evidence" value="ECO:0007669"/>
    <property type="project" value="InterPro"/>
</dbReference>
<dbReference type="Pfam" id="PF07702">
    <property type="entry name" value="UTRA"/>
    <property type="match status" value="1"/>
</dbReference>
<evidence type="ECO:0000313" key="5">
    <source>
        <dbReference type="EMBL" id="GHG22835.1"/>
    </source>
</evidence>
<keyword evidence="1" id="KW-0805">Transcription regulation</keyword>
<dbReference type="InterPro" id="IPR050679">
    <property type="entry name" value="Bact_HTH_transcr_reg"/>
</dbReference>
<evidence type="ECO:0000256" key="3">
    <source>
        <dbReference type="ARBA" id="ARBA00023163"/>
    </source>
</evidence>
<dbReference type="SMART" id="SM00866">
    <property type="entry name" value="UTRA"/>
    <property type="match status" value="1"/>
</dbReference>
<dbReference type="Gene3D" id="3.40.1410.10">
    <property type="entry name" value="Chorismate lyase-like"/>
    <property type="match status" value="1"/>
</dbReference>
<dbReference type="AlphaFoldDB" id="A0A919ET92"/>
<comment type="caution">
    <text evidence="5">The sequence shown here is derived from an EMBL/GenBank/DDBJ whole genome shotgun (WGS) entry which is preliminary data.</text>
</comment>
<dbReference type="RefSeq" id="WP_381545271.1">
    <property type="nucleotide sequence ID" value="NZ_JBHMCL010000031.1"/>
</dbReference>
<name>A0A919ET92_STRFL</name>
<dbReference type="Pfam" id="PF00392">
    <property type="entry name" value="GntR"/>
    <property type="match status" value="1"/>
</dbReference>
<evidence type="ECO:0000256" key="1">
    <source>
        <dbReference type="ARBA" id="ARBA00023015"/>
    </source>
</evidence>
<keyword evidence="3" id="KW-0804">Transcription</keyword>
<dbReference type="Gene3D" id="1.10.10.10">
    <property type="entry name" value="Winged helix-like DNA-binding domain superfamily/Winged helix DNA-binding domain"/>
    <property type="match status" value="1"/>
</dbReference>
<dbReference type="EMBL" id="BNBE01000003">
    <property type="protein sequence ID" value="GHG22835.1"/>
    <property type="molecule type" value="Genomic_DNA"/>
</dbReference>
<dbReference type="InterPro" id="IPR036388">
    <property type="entry name" value="WH-like_DNA-bd_sf"/>
</dbReference>
<dbReference type="SUPFAM" id="SSF46785">
    <property type="entry name" value="Winged helix' DNA-binding domain"/>
    <property type="match status" value="1"/>
</dbReference>
<reference evidence="5" key="2">
    <citation type="submission" date="2020-09" db="EMBL/GenBank/DDBJ databases">
        <authorList>
            <person name="Sun Q."/>
            <person name="Ohkuma M."/>
        </authorList>
    </citation>
    <scope>NUCLEOTIDE SEQUENCE</scope>
    <source>
        <strain evidence="5">JCM 4122</strain>
    </source>
</reference>
<keyword evidence="2" id="KW-0238">DNA-binding</keyword>
<dbReference type="InterPro" id="IPR028978">
    <property type="entry name" value="Chorismate_lyase_/UTRA_dom_sf"/>
</dbReference>
<dbReference type="PANTHER" id="PTHR44846">
    <property type="entry name" value="MANNOSYL-D-GLYCERATE TRANSPORT/METABOLISM SYSTEM REPRESSOR MNGR-RELATED"/>
    <property type="match status" value="1"/>
</dbReference>
<dbReference type="Proteomes" id="UP000632849">
    <property type="component" value="Unassembled WGS sequence"/>
</dbReference>
<proteinExistence type="predicted"/>
<evidence type="ECO:0000256" key="2">
    <source>
        <dbReference type="ARBA" id="ARBA00023125"/>
    </source>
</evidence>
<dbReference type="InterPro" id="IPR036390">
    <property type="entry name" value="WH_DNA-bd_sf"/>
</dbReference>
<organism evidence="5 6">
    <name type="scientific">Streptomyces filamentosus</name>
    <name type="common">Streptomyces roseosporus</name>
    <dbReference type="NCBI Taxonomy" id="67294"/>
    <lineage>
        <taxon>Bacteria</taxon>
        <taxon>Bacillati</taxon>
        <taxon>Actinomycetota</taxon>
        <taxon>Actinomycetes</taxon>
        <taxon>Kitasatosporales</taxon>
        <taxon>Streptomycetaceae</taxon>
        <taxon>Streptomyces</taxon>
    </lineage>
</organism>
<dbReference type="InterPro" id="IPR000524">
    <property type="entry name" value="Tscrpt_reg_HTH_GntR"/>
</dbReference>
<protein>
    <recommendedName>
        <fullName evidence="4">HTH gntR-type domain-containing protein</fullName>
    </recommendedName>
</protein>
<gene>
    <name evidence="5" type="ORF">GCM10017667_68540</name>
</gene>